<dbReference type="Pfam" id="PF00583">
    <property type="entry name" value="Acetyltransf_1"/>
    <property type="match status" value="1"/>
</dbReference>
<sequence length="166" mass="18753">MKPIIEILNNSHQKKEFDCGNSMLNNYIRQQARQDVKRDLSACFVLNDKLSQKVIGYYTLSSNSIPRDDFPDYLIKKLPPSYVNLPTILLGRLAIDKNFKGKGYGELILIDSLNRCVEISQNLGTLAIVVDPIDIDATKFYGKYGFIELSGTGKMFIPIKTVEQSI</sequence>
<evidence type="ECO:0000256" key="2">
    <source>
        <dbReference type="ARBA" id="ARBA00022649"/>
    </source>
</evidence>
<dbReference type="Gene3D" id="3.40.630.30">
    <property type="match status" value="1"/>
</dbReference>
<evidence type="ECO:0000256" key="5">
    <source>
        <dbReference type="ARBA" id="ARBA00049880"/>
    </source>
</evidence>
<evidence type="ECO:0000313" key="7">
    <source>
        <dbReference type="EMBL" id="MCV9387294.1"/>
    </source>
</evidence>
<organism evidence="7 8">
    <name type="scientific">Reichenbachiella ulvae</name>
    <dbReference type="NCBI Taxonomy" id="2980104"/>
    <lineage>
        <taxon>Bacteria</taxon>
        <taxon>Pseudomonadati</taxon>
        <taxon>Bacteroidota</taxon>
        <taxon>Cytophagia</taxon>
        <taxon>Cytophagales</taxon>
        <taxon>Reichenbachiellaceae</taxon>
        <taxon>Reichenbachiella</taxon>
    </lineage>
</organism>
<protein>
    <submittedName>
        <fullName evidence="7">GNAT family N-acetyltransferase</fullName>
    </submittedName>
</protein>
<keyword evidence="2" id="KW-1277">Toxin-antitoxin system</keyword>
<reference evidence="7 8" key="1">
    <citation type="submission" date="2022-10" db="EMBL/GenBank/DDBJ databases">
        <title>Comparative genomics and taxonomic characterization of three novel marine species of genus Reichenbachiella exhibiting antioxidant and polysaccharide degradation activities.</title>
        <authorList>
            <person name="Muhammad N."/>
            <person name="Lee Y.-J."/>
            <person name="Ko J."/>
            <person name="Kim S.-G."/>
        </authorList>
    </citation>
    <scope>NUCLEOTIDE SEQUENCE [LARGE SCALE GENOMIC DNA]</scope>
    <source>
        <strain evidence="7 8">ABR2-5</strain>
    </source>
</reference>
<feature type="domain" description="N-acetyltransferase" evidence="6">
    <location>
        <begin position="33"/>
        <end position="146"/>
    </location>
</feature>
<dbReference type="PANTHER" id="PTHR36449:SF1">
    <property type="entry name" value="ACETYLTRANSFERASE"/>
    <property type="match status" value="1"/>
</dbReference>
<dbReference type="PANTHER" id="PTHR36449">
    <property type="entry name" value="ACETYLTRANSFERASE-RELATED"/>
    <property type="match status" value="1"/>
</dbReference>
<dbReference type="InterPro" id="IPR000182">
    <property type="entry name" value="GNAT_dom"/>
</dbReference>
<comment type="caution">
    <text evidence="7">The sequence shown here is derived from an EMBL/GenBank/DDBJ whole genome shotgun (WGS) entry which is preliminary data.</text>
</comment>
<gene>
    <name evidence="7" type="ORF">N7U62_11510</name>
</gene>
<dbReference type="RefSeq" id="WP_264138119.1">
    <property type="nucleotide sequence ID" value="NZ_JAOYOD010000001.1"/>
</dbReference>
<name>A0ABT3CUU7_9BACT</name>
<keyword evidence="8" id="KW-1185">Reference proteome</keyword>
<dbReference type="InterPro" id="IPR016181">
    <property type="entry name" value="Acyl_CoA_acyltransferase"/>
</dbReference>
<dbReference type="SUPFAM" id="SSF55729">
    <property type="entry name" value="Acyl-CoA N-acyltransferases (Nat)"/>
    <property type="match status" value="1"/>
</dbReference>
<evidence type="ECO:0000256" key="3">
    <source>
        <dbReference type="ARBA" id="ARBA00022679"/>
    </source>
</evidence>
<comment type="catalytic activity">
    <reaction evidence="5">
        <text>glycyl-tRNA(Gly) + acetyl-CoA = N-acetylglycyl-tRNA(Gly) + CoA + H(+)</text>
        <dbReference type="Rhea" id="RHEA:81867"/>
        <dbReference type="Rhea" id="RHEA-COMP:9683"/>
        <dbReference type="Rhea" id="RHEA-COMP:19766"/>
        <dbReference type="ChEBI" id="CHEBI:15378"/>
        <dbReference type="ChEBI" id="CHEBI:57287"/>
        <dbReference type="ChEBI" id="CHEBI:57288"/>
        <dbReference type="ChEBI" id="CHEBI:78522"/>
        <dbReference type="ChEBI" id="CHEBI:232036"/>
    </reaction>
</comment>
<keyword evidence="4" id="KW-0012">Acyltransferase</keyword>
<evidence type="ECO:0000259" key="6">
    <source>
        <dbReference type="Pfam" id="PF00583"/>
    </source>
</evidence>
<dbReference type="Proteomes" id="UP001300692">
    <property type="component" value="Unassembled WGS sequence"/>
</dbReference>
<keyword evidence="1" id="KW-0678">Repressor</keyword>
<keyword evidence="3" id="KW-0808">Transferase</keyword>
<evidence type="ECO:0000256" key="4">
    <source>
        <dbReference type="ARBA" id="ARBA00023315"/>
    </source>
</evidence>
<accession>A0ABT3CUU7</accession>
<dbReference type="EMBL" id="JAOYOD010000001">
    <property type="protein sequence ID" value="MCV9387294.1"/>
    <property type="molecule type" value="Genomic_DNA"/>
</dbReference>
<evidence type="ECO:0000256" key="1">
    <source>
        <dbReference type="ARBA" id="ARBA00022491"/>
    </source>
</evidence>
<proteinExistence type="predicted"/>
<evidence type="ECO:0000313" key="8">
    <source>
        <dbReference type="Proteomes" id="UP001300692"/>
    </source>
</evidence>